<dbReference type="Proteomes" id="UP000001950">
    <property type="component" value="Chromosome 3"/>
</dbReference>
<organism evidence="2 3">
    <name type="scientific">Theileria annulata</name>
    <dbReference type="NCBI Taxonomy" id="5874"/>
    <lineage>
        <taxon>Eukaryota</taxon>
        <taxon>Sar</taxon>
        <taxon>Alveolata</taxon>
        <taxon>Apicomplexa</taxon>
        <taxon>Aconoidasida</taxon>
        <taxon>Piroplasmida</taxon>
        <taxon>Theileriidae</taxon>
        <taxon>Theileria</taxon>
    </lineage>
</organism>
<dbReference type="OMA" id="CYYLLLY"/>
<dbReference type="InParanoid" id="Q4UB19"/>
<keyword evidence="3" id="KW-1185">Reference proteome</keyword>
<evidence type="ECO:0000313" key="3">
    <source>
        <dbReference type="Proteomes" id="UP000001950"/>
    </source>
</evidence>
<feature type="compositionally biased region" description="Basic residues" evidence="1">
    <location>
        <begin position="555"/>
        <end position="565"/>
    </location>
</feature>
<evidence type="ECO:0000313" key="2">
    <source>
        <dbReference type="EMBL" id="CAI75982.1"/>
    </source>
</evidence>
<gene>
    <name evidence="2" type="ORF">TA18165</name>
</gene>
<dbReference type="RefSeq" id="XP_955458.1">
    <property type="nucleotide sequence ID" value="XM_950365.1"/>
</dbReference>
<dbReference type="OrthoDB" id="360922at2759"/>
<dbReference type="GeneID" id="3864723"/>
<protein>
    <submittedName>
        <fullName evidence="2">Uncharacterized protein</fullName>
    </submittedName>
</protein>
<dbReference type="EMBL" id="CR940352">
    <property type="protein sequence ID" value="CAI75982.1"/>
    <property type="molecule type" value="Genomic_DNA"/>
</dbReference>
<dbReference type="VEuPathDB" id="PiroplasmaDB:TA18165"/>
<evidence type="ECO:0000256" key="1">
    <source>
        <dbReference type="SAM" id="MobiDB-lite"/>
    </source>
</evidence>
<sequence length="565" mass="66323">MYKLYKFDYNLNYKIFGIDLKDESKKEGLDPDIFIEIAINETEELLKLNNSFLSQKLKDPDLQEFLKSFICLAFPFYSPYVPYDEILIENPLHSNINIIAKNVLNIFLKASKCSSNETLCNLGFSDPKFMTNLINMYGRNNEKIVNEIIKSCKMVNSKFIDQLLGVTHTLFQTLSDIYELLRSFDSLNNYKIFEQLTSGSILSDRSTGKEFDKVFVNNEHIMLDIVSILESVLKFTPQSSVSYFLRLDIKTKHGISNLEQVLTNCYYLLLYLYQLMVQTKEPIYDIKVLSTRYLRPIKGILRVFGTSTIKYDKEYMTSFQICVYYRCRIFILKILLKIVEFNILSSPTDSAEYSFNWLLIFIKMGGDQYNIDRDLIVQDFNEINFSIYVDEWNLINKNWSESEISQMKSLVVNVKDKNMEQTITKIREITEIEDEQVIINCLNKHENDIDSTIIDLIDNFTINKKTNKLATEIGKKSVEKLSISYIPTENKQAIMNYWDYINENCEMYNDDNDDEDEIPLNVNLNIDEISQSEGSEDKPTQKGRNFYRNKENHKAHYGNHHRRDR</sequence>
<feature type="region of interest" description="Disordered" evidence="1">
    <location>
        <begin position="528"/>
        <end position="565"/>
    </location>
</feature>
<reference evidence="2 3" key="1">
    <citation type="journal article" date="2005" name="Science">
        <title>Genome of the host-cell transforming parasite Theileria annulata compared with T. parva.</title>
        <authorList>
            <person name="Pain A."/>
            <person name="Renauld H."/>
            <person name="Berriman M."/>
            <person name="Murphy L."/>
            <person name="Yeats C.A."/>
            <person name="Weir W."/>
            <person name="Kerhornou A."/>
            <person name="Aslett M."/>
            <person name="Bishop R."/>
            <person name="Bouchier C."/>
            <person name="Cochet M."/>
            <person name="Coulson R.M.R."/>
            <person name="Cronin A."/>
            <person name="de Villiers E.P."/>
            <person name="Fraser A."/>
            <person name="Fosker N."/>
            <person name="Gardner M."/>
            <person name="Goble A."/>
            <person name="Griffiths-Jones S."/>
            <person name="Harris D.E."/>
            <person name="Katzer F."/>
            <person name="Larke N."/>
            <person name="Lord A."/>
            <person name="Maser P."/>
            <person name="McKellar S."/>
            <person name="Mooney P."/>
            <person name="Morton F."/>
            <person name="Nene V."/>
            <person name="O'Neil S."/>
            <person name="Price C."/>
            <person name="Quail M.A."/>
            <person name="Rabbinowitsch E."/>
            <person name="Rawlings N.D."/>
            <person name="Rutter S."/>
            <person name="Saunders D."/>
            <person name="Seeger K."/>
            <person name="Shah T."/>
            <person name="Squares R."/>
            <person name="Squares S."/>
            <person name="Tivey A."/>
            <person name="Walker A.R."/>
            <person name="Woodward J."/>
            <person name="Dobbelaere D.A.E."/>
            <person name="Langsley G."/>
            <person name="Rajandream M.A."/>
            <person name="McKeever D."/>
            <person name="Shiels B."/>
            <person name="Tait A."/>
            <person name="Barrell B.G."/>
            <person name="Hall N."/>
        </authorList>
    </citation>
    <scope>NUCLEOTIDE SEQUENCE [LARGE SCALE GENOMIC DNA]</scope>
    <source>
        <strain evidence="3">Ankara</strain>
    </source>
</reference>
<dbReference type="KEGG" id="tan:TA18165"/>
<dbReference type="eggNOG" id="ENOG502TN4X">
    <property type="taxonomic scope" value="Eukaryota"/>
</dbReference>
<proteinExistence type="predicted"/>
<dbReference type="AlphaFoldDB" id="Q4UB19"/>
<name>Q4UB19_THEAN</name>
<accession>Q4UB19</accession>